<keyword evidence="2 3" id="KW-0813">Transport</keyword>
<gene>
    <name evidence="5" type="ORF">GSCOC_T00021641001</name>
</gene>
<dbReference type="InterPro" id="IPR046364">
    <property type="entry name" value="Exo70_C"/>
</dbReference>
<evidence type="ECO:0000313" key="5">
    <source>
        <dbReference type="EMBL" id="CDO97755.1"/>
    </source>
</evidence>
<evidence type="ECO:0000256" key="3">
    <source>
        <dbReference type="RuleBase" id="RU365026"/>
    </source>
</evidence>
<dbReference type="AlphaFoldDB" id="A0A068TN62"/>
<protein>
    <recommendedName>
        <fullName evidence="3">Exocyst subunit Exo70 family protein</fullName>
    </recommendedName>
</protein>
<reference evidence="6" key="1">
    <citation type="journal article" date="2014" name="Science">
        <title>The coffee genome provides insight into the convergent evolution of caffeine biosynthesis.</title>
        <authorList>
            <person name="Denoeud F."/>
            <person name="Carretero-Paulet L."/>
            <person name="Dereeper A."/>
            <person name="Droc G."/>
            <person name="Guyot R."/>
            <person name="Pietrella M."/>
            <person name="Zheng C."/>
            <person name="Alberti A."/>
            <person name="Anthony F."/>
            <person name="Aprea G."/>
            <person name="Aury J.M."/>
            <person name="Bento P."/>
            <person name="Bernard M."/>
            <person name="Bocs S."/>
            <person name="Campa C."/>
            <person name="Cenci A."/>
            <person name="Combes M.C."/>
            <person name="Crouzillat D."/>
            <person name="Da Silva C."/>
            <person name="Daddiego L."/>
            <person name="De Bellis F."/>
            <person name="Dussert S."/>
            <person name="Garsmeur O."/>
            <person name="Gayraud T."/>
            <person name="Guignon V."/>
            <person name="Jahn K."/>
            <person name="Jamilloux V."/>
            <person name="Joet T."/>
            <person name="Labadie K."/>
            <person name="Lan T."/>
            <person name="Leclercq J."/>
            <person name="Lepelley M."/>
            <person name="Leroy T."/>
            <person name="Li L.T."/>
            <person name="Librado P."/>
            <person name="Lopez L."/>
            <person name="Munoz A."/>
            <person name="Noel B."/>
            <person name="Pallavicini A."/>
            <person name="Perrotta G."/>
            <person name="Poncet V."/>
            <person name="Pot D."/>
            <person name="Priyono X."/>
            <person name="Rigoreau M."/>
            <person name="Rouard M."/>
            <person name="Rozas J."/>
            <person name="Tranchant-Dubreuil C."/>
            <person name="VanBuren R."/>
            <person name="Zhang Q."/>
            <person name="Andrade A.C."/>
            <person name="Argout X."/>
            <person name="Bertrand B."/>
            <person name="de Kochko A."/>
            <person name="Graziosi G."/>
            <person name="Henry R.J."/>
            <person name="Jayarama X."/>
            <person name="Ming R."/>
            <person name="Nagai C."/>
            <person name="Rounsley S."/>
            <person name="Sankoff D."/>
            <person name="Giuliano G."/>
            <person name="Albert V.A."/>
            <person name="Wincker P."/>
            <person name="Lashermes P."/>
        </authorList>
    </citation>
    <scope>NUCLEOTIDE SEQUENCE [LARGE SCALE GENOMIC DNA]</scope>
    <source>
        <strain evidence="6">cv. DH200-94</strain>
    </source>
</reference>
<dbReference type="Proteomes" id="UP000295252">
    <property type="component" value="Chromosome VI"/>
</dbReference>
<sequence>MAQQEQDLASVAAARQILKESLEKSWDLDFAIRETGSRLDQSEQRLASLRSAIGNVASKCALYDVRGHVDRALGPAAAVLRIFDVVHELETSLISADPSSDLRSYLINVQRMEEAVKLLRDSCKLVTLWLEDAVQFLQDKGIEGDLYFLKFKKSLTILQQLQEVEENFGLDGGLLMDAFNQLENEFRRLVTDNSFPPPRPDELEVSPIPPPLSFPDSDIEKMQTIMERLTASNRLDRCLSIYIEVRTSIVTTALQALDLSYLELSLSEFDSVQNLEGCIDQWVKHLQFAVKYLFEMEYRLCYEVFQKAGSDVCMECFAKIVLRSRFQNFIKFANSITRSKKEAIKLLKLLDIFAALDELRLNFNRLFSGKSCFDIQTQTRDLIKGVVDGACELFWELSIQVESQRSSNPPSDGSVPRLVRFVIDYCNILVEDEYKSTLLDVLEIHCSWNNLEFEQGLLSGQVQRILEALELNLQTWAKAYEDTNLSHFFRMNNYWYFCKNVEGTKLGDLMGHDWLRAYEDDMEYYAATYVSESWGKLPALISEEDLVLFPGGRAINHNLVQKRIEEFCNAFEDMYKQQSYWVLSDRGLRLRTCQLIMQSVFPSYKSYIQKYMPLIEYEEDTSKYVKYTPTILESMINSLFQPKVGKYGSTKCTHLATRIKNAVTTHLPSTPAAA</sequence>
<evidence type="ECO:0000313" key="6">
    <source>
        <dbReference type="Proteomes" id="UP000295252"/>
    </source>
</evidence>
<dbReference type="InterPro" id="IPR016159">
    <property type="entry name" value="Cullin_repeat-like_dom_sf"/>
</dbReference>
<accession>A0A068TN62</accession>
<proteinExistence type="inferred from homology"/>
<dbReference type="GO" id="GO:0005546">
    <property type="term" value="F:phosphatidylinositol-4,5-bisphosphate binding"/>
    <property type="evidence" value="ECO:0007669"/>
    <property type="project" value="InterPro"/>
</dbReference>
<dbReference type="Pfam" id="PF03081">
    <property type="entry name" value="Exo70_C"/>
    <property type="match status" value="1"/>
</dbReference>
<keyword evidence="3" id="KW-0268">Exocytosis</keyword>
<dbReference type="InParanoid" id="A0A068TN62"/>
<comment type="function">
    <text evidence="3">Component of the exocyst complex.</text>
</comment>
<dbReference type="PANTHER" id="PTHR12542">
    <property type="entry name" value="EXOCYST COMPLEX PROTEIN EXO70"/>
    <property type="match status" value="1"/>
</dbReference>
<dbReference type="InterPro" id="IPR004140">
    <property type="entry name" value="Exo70"/>
</dbReference>
<dbReference type="GO" id="GO:0000145">
    <property type="term" value="C:exocyst"/>
    <property type="evidence" value="ECO:0007669"/>
    <property type="project" value="InterPro"/>
</dbReference>
<keyword evidence="6" id="KW-1185">Reference proteome</keyword>
<dbReference type="GO" id="GO:0006887">
    <property type="term" value="P:exocytosis"/>
    <property type="evidence" value="ECO:0007669"/>
    <property type="project" value="UniProtKB-KW"/>
</dbReference>
<dbReference type="GO" id="GO:0015031">
    <property type="term" value="P:protein transport"/>
    <property type="evidence" value="ECO:0007669"/>
    <property type="project" value="UniProtKB-KW"/>
</dbReference>
<evidence type="ECO:0000259" key="4">
    <source>
        <dbReference type="Pfam" id="PF03081"/>
    </source>
</evidence>
<comment type="similarity">
    <text evidence="1 3">Belongs to the EXO70 family.</text>
</comment>
<evidence type="ECO:0000256" key="1">
    <source>
        <dbReference type="ARBA" id="ARBA00006756"/>
    </source>
</evidence>
<name>A0A068TN62_COFCA</name>
<dbReference type="EMBL" id="HG739086">
    <property type="protein sequence ID" value="CDO97755.1"/>
    <property type="molecule type" value="Genomic_DNA"/>
</dbReference>
<dbReference type="Gene3D" id="1.20.1280.170">
    <property type="entry name" value="Exocyst complex component Exo70"/>
    <property type="match status" value="1"/>
</dbReference>
<dbReference type="PANTHER" id="PTHR12542:SF121">
    <property type="entry name" value="EXOCYST SUBUNIT EXO70 FAMILY PROTEIN"/>
    <property type="match status" value="1"/>
</dbReference>
<keyword evidence="3" id="KW-0653">Protein transport</keyword>
<dbReference type="SUPFAM" id="SSF74788">
    <property type="entry name" value="Cullin repeat-like"/>
    <property type="match status" value="1"/>
</dbReference>
<dbReference type="OrthoDB" id="1922221at2759"/>
<evidence type="ECO:0000256" key="2">
    <source>
        <dbReference type="ARBA" id="ARBA00022448"/>
    </source>
</evidence>
<organism evidence="5 6">
    <name type="scientific">Coffea canephora</name>
    <name type="common">Robusta coffee</name>
    <dbReference type="NCBI Taxonomy" id="49390"/>
    <lineage>
        <taxon>Eukaryota</taxon>
        <taxon>Viridiplantae</taxon>
        <taxon>Streptophyta</taxon>
        <taxon>Embryophyta</taxon>
        <taxon>Tracheophyta</taxon>
        <taxon>Spermatophyta</taxon>
        <taxon>Magnoliopsida</taxon>
        <taxon>eudicotyledons</taxon>
        <taxon>Gunneridae</taxon>
        <taxon>Pentapetalae</taxon>
        <taxon>asterids</taxon>
        <taxon>lamiids</taxon>
        <taxon>Gentianales</taxon>
        <taxon>Rubiaceae</taxon>
        <taxon>Ixoroideae</taxon>
        <taxon>Gardenieae complex</taxon>
        <taxon>Bertiereae - Coffeeae clade</taxon>
        <taxon>Coffeeae</taxon>
        <taxon>Coffea</taxon>
    </lineage>
</organism>
<dbReference type="OMA" id="IFDVICG"/>
<dbReference type="STRING" id="49390.A0A068TN62"/>
<dbReference type="PhylomeDB" id="A0A068TN62"/>
<feature type="domain" description="Exocyst complex subunit Exo70 C-terminal" evidence="4">
    <location>
        <begin position="281"/>
        <end position="638"/>
    </location>
</feature>
<dbReference type="Gramene" id="CDO97755">
    <property type="protein sequence ID" value="CDO97755"/>
    <property type="gene ID" value="GSCOC_T00021641001"/>
</dbReference>
<dbReference type="Pfam" id="PF20669">
    <property type="entry name" value="Exo70_N"/>
    <property type="match status" value="1"/>
</dbReference>